<reference evidence="1 2" key="2">
    <citation type="submission" date="2017-09" db="EMBL/GenBank/DDBJ databases">
        <title>Extensive intraspecific genome diversity in a model arbuscular mycorrhizal fungus.</title>
        <authorList>
            <person name="Chen E.C."/>
            <person name="Morin E."/>
            <person name="Beaudet D."/>
            <person name="Noel J."/>
            <person name="Ndikumana S."/>
            <person name="Charron P."/>
            <person name="St-Onge C."/>
            <person name="Giorgi J."/>
            <person name="Grigoriev I.V."/>
            <person name="Roux C."/>
            <person name="Martin F.M."/>
            <person name="Corradi N."/>
        </authorList>
    </citation>
    <scope>NUCLEOTIDE SEQUENCE [LARGE SCALE GENOMIC DNA]</scope>
    <source>
        <strain evidence="1 2">A5</strain>
    </source>
</reference>
<dbReference type="VEuPathDB" id="FungiDB:RhiirFUN_005826"/>
<name>A0A2N0NK20_9GLOM</name>
<dbReference type="EMBL" id="LLXJ01005370">
    <property type="protein sequence ID" value="PKB94922.1"/>
    <property type="molecule type" value="Genomic_DNA"/>
</dbReference>
<comment type="caution">
    <text evidence="1">The sequence shown here is derived from an EMBL/GenBank/DDBJ whole genome shotgun (WGS) entry which is preliminary data.</text>
</comment>
<dbReference type="VEuPathDB" id="FungiDB:RhiirA1_475953"/>
<dbReference type="Proteomes" id="UP000232722">
    <property type="component" value="Unassembled WGS sequence"/>
</dbReference>
<dbReference type="VEuPathDB" id="FungiDB:FUN_005650"/>
<accession>A0A2N0NK20</accession>
<reference evidence="1 2" key="1">
    <citation type="submission" date="2016-04" db="EMBL/GenBank/DDBJ databases">
        <title>Genome analyses suggest a sexual origin of heterokaryosis in a supposedly ancient asexual fungus.</title>
        <authorList>
            <person name="Ropars J."/>
            <person name="Sedzielewska K."/>
            <person name="Noel J."/>
            <person name="Charron P."/>
            <person name="Farinelli L."/>
            <person name="Marton T."/>
            <person name="Kruger M."/>
            <person name="Pelin A."/>
            <person name="Brachmann A."/>
            <person name="Corradi N."/>
        </authorList>
    </citation>
    <scope>NUCLEOTIDE SEQUENCE [LARGE SCALE GENOMIC DNA]</scope>
    <source>
        <strain evidence="1 2">A5</strain>
    </source>
</reference>
<proteinExistence type="predicted"/>
<sequence length="638" mass="73277">MLYLFVTAYENGISLVKSAVVGIKESGNFEDLLKEALSNELFLEDKLVKVDLQCNDSSAWHPVLNGLTENLEACFQLKAQHVRFTISHSISIPDELSNEGSSAFNFMMTQQRLKKLPPLYNSQFRNDLLYNDFLKILQERKLGWLNDNHLTIGHSFIRRVTDLVWYLDPHLGKLEKRGLKLPKIIAKLPVYASESHYNLYHDTTKHKKIEISREKLESFVKALILSIQQPWTRLLHWEEDIDDLIKIAQEYANYLQGVNNRMRTIHTSLVPVRNGRDDITVEDIEAVDLYPSQYEFLAQLLHNINKPKILLLYTDGGPDHRCTYGSVQISLIALFLKGNFDFLAAVRTAPYHSWANPAERIMSILNLALQGVALKREDMSGLSEQAFEKLKTLSEIREGANSNSHLKEELIKSIKITQEFLENRTSRLSLHDLKFKIASPAIETEIDSLFESILTAESQLTINDTTLVELRKFHKLKEFIDTHCQIRQYSFQIKKCNNSECTICLPVELPIEVFDELHFLPDPEPSIADSNHYKDFSSIYGTQTSENFRPSKAGQLEADNLPQGIFNNNRVREFVECDFCGKIRCIYSMSALKKEQISTLQLKINDNDFTCGIEEWMPPSHELKAVILQLKVVIIQIA</sequence>
<protein>
    <submittedName>
        <fullName evidence="1">Uncharacterized protein</fullName>
    </submittedName>
</protein>
<evidence type="ECO:0000313" key="1">
    <source>
        <dbReference type="EMBL" id="PKB94922.1"/>
    </source>
</evidence>
<gene>
    <name evidence="1" type="ORF">RhiirA5_507465</name>
</gene>
<dbReference type="VEuPathDB" id="FungiDB:RhiirFUN_017525"/>
<dbReference type="VEuPathDB" id="FungiDB:RhiirA1_444377"/>
<dbReference type="VEuPathDB" id="FungiDB:RhiirA1_542988"/>
<dbReference type="VEuPathDB" id="FungiDB:FUN_018670"/>
<organism evidence="1 2">
    <name type="scientific">Rhizophagus irregularis</name>
    <dbReference type="NCBI Taxonomy" id="588596"/>
    <lineage>
        <taxon>Eukaryota</taxon>
        <taxon>Fungi</taxon>
        <taxon>Fungi incertae sedis</taxon>
        <taxon>Mucoromycota</taxon>
        <taxon>Glomeromycotina</taxon>
        <taxon>Glomeromycetes</taxon>
        <taxon>Glomerales</taxon>
        <taxon>Glomeraceae</taxon>
        <taxon>Rhizophagus</taxon>
    </lineage>
</organism>
<evidence type="ECO:0000313" key="2">
    <source>
        <dbReference type="Proteomes" id="UP000232722"/>
    </source>
</evidence>
<dbReference type="VEuPathDB" id="FungiDB:FUN_013394"/>
<dbReference type="AlphaFoldDB" id="A0A2N0NK20"/>